<dbReference type="Proteomes" id="UP000677668">
    <property type="component" value="Chromosome 1"/>
</dbReference>
<evidence type="ECO:0000256" key="1">
    <source>
        <dbReference type="ARBA" id="ARBA00022676"/>
    </source>
</evidence>
<gene>
    <name evidence="3" type="ORF">J8C05_08135</name>
</gene>
<keyword evidence="4" id="KW-1185">Reference proteome</keyword>
<accession>A0ABX8B188</accession>
<dbReference type="RefSeq" id="WP_211421732.1">
    <property type="nucleotide sequence ID" value="NZ_CP072642.1"/>
</dbReference>
<evidence type="ECO:0000256" key="2">
    <source>
        <dbReference type="ARBA" id="ARBA00022679"/>
    </source>
</evidence>
<proteinExistence type="predicted"/>
<dbReference type="NCBIfam" id="TIGR00696">
    <property type="entry name" value="wecG_tagA_cpsF"/>
    <property type="match status" value="1"/>
</dbReference>
<evidence type="ECO:0000313" key="3">
    <source>
        <dbReference type="EMBL" id="QUV93341.1"/>
    </source>
</evidence>
<protein>
    <submittedName>
        <fullName evidence="3">WecB/TagA/CpsF family glycosyltransferase</fullName>
    </submittedName>
</protein>
<keyword evidence="1" id="KW-0328">Glycosyltransferase</keyword>
<dbReference type="PANTHER" id="PTHR34136">
    <property type="match status" value="1"/>
</dbReference>
<sequence length="269" mass="29830">MKRPTPVFAGVPVANLTLDETLAQVATWLQEPDFRRMAVVNAAILLDVERDAGFQTALATADLVTADGMSVVWATRWLPFLGGRLVARVAAPEVMEGVLAWCAHHGQRIYLLGATGEVVTAVCERLQQRFPTLPIAGAQDGYFPEAASATVAAAIRSARADVLFVAMGSPRQELWLARYGPQTGVRFALGVGGYFDILAGKRKRAPRWMQSWGLEWSFRLVQEPRRLWRRYLIGNLAFLGFLRREQRRAADRRLANRLSVSKPSGEKTP</sequence>
<organism evidence="3 4">
    <name type="scientific">Chloracidobacterium sp. N</name>
    <dbReference type="NCBI Taxonomy" id="2821540"/>
    <lineage>
        <taxon>Bacteria</taxon>
        <taxon>Pseudomonadati</taxon>
        <taxon>Acidobacteriota</taxon>
        <taxon>Terriglobia</taxon>
        <taxon>Terriglobales</taxon>
        <taxon>Acidobacteriaceae</taxon>
        <taxon>Chloracidobacterium</taxon>
        <taxon>Chloracidobacterium aggregatum</taxon>
    </lineage>
</organism>
<keyword evidence="2" id="KW-0808">Transferase</keyword>
<evidence type="ECO:0000313" key="4">
    <source>
        <dbReference type="Proteomes" id="UP000677668"/>
    </source>
</evidence>
<dbReference type="Pfam" id="PF03808">
    <property type="entry name" value="Glyco_tran_WecG"/>
    <property type="match status" value="1"/>
</dbReference>
<dbReference type="PANTHER" id="PTHR34136:SF1">
    <property type="entry name" value="UDP-N-ACETYL-D-MANNOSAMINURONIC ACID TRANSFERASE"/>
    <property type="match status" value="1"/>
</dbReference>
<reference evidence="3 4" key="1">
    <citation type="submission" date="2021-03" db="EMBL/GenBank/DDBJ databases">
        <title>Genomic and phenotypic characterization of Chloracidobacterium isolates provides evidence for multiple species.</title>
        <authorList>
            <person name="Saini M.K."/>
            <person name="Costas A.M.G."/>
            <person name="Tank M."/>
            <person name="Bryant D.A."/>
        </authorList>
    </citation>
    <scope>NUCLEOTIDE SEQUENCE [LARGE SCALE GENOMIC DNA]</scope>
    <source>
        <strain evidence="3 4">N</strain>
    </source>
</reference>
<dbReference type="EMBL" id="CP072642">
    <property type="protein sequence ID" value="QUV93341.1"/>
    <property type="molecule type" value="Genomic_DNA"/>
</dbReference>
<name>A0ABX8B188_9BACT</name>
<dbReference type="CDD" id="cd06533">
    <property type="entry name" value="Glyco_transf_WecG_TagA"/>
    <property type="match status" value="1"/>
</dbReference>
<dbReference type="InterPro" id="IPR004629">
    <property type="entry name" value="WecG_TagA_CpsF"/>
</dbReference>